<dbReference type="STRING" id="630515.SAMN04489812_4449"/>
<dbReference type="RefSeq" id="WP_091527560.1">
    <property type="nucleotide sequence ID" value="NZ_LT629772.1"/>
</dbReference>
<dbReference type="Pfam" id="PF03009">
    <property type="entry name" value="GDPD"/>
    <property type="match status" value="1"/>
</dbReference>
<sequence>MTSLTPGGPFRAIAHRGEPIGHRENTLPGVAAALQAGADIVEIDVKVTADGQVVLLHDLTLDRLWNDPRTVTEVDHDQIEQIPSLAAALELIGPSGKALLIDMDSEDWAEPSRLVVAEAVRSGVITVDQAIWCGRFDSLRVIREADPQARIIFSWDEGDQDGRLPSDAMVADLAPEAFNPHWPMVDDAVLGWIADHGLASCCWTVDDEAVMRQLLDRGVTAMITNRIGLLQELRR</sequence>
<dbReference type="CDD" id="cd08556">
    <property type="entry name" value="GDPD"/>
    <property type="match status" value="1"/>
</dbReference>
<keyword evidence="3" id="KW-1185">Reference proteome</keyword>
<dbReference type="OrthoDB" id="9772456at2"/>
<evidence type="ECO:0000259" key="1">
    <source>
        <dbReference type="PROSITE" id="PS51704"/>
    </source>
</evidence>
<proteinExistence type="predicted"/>
<dbReference type="InterPro" id="IPR030395">
    <property type="entry name" value="GP_PDE_dom"/>
</dbReference>
<dbReference type="PROSITE" id="PS51704">
    <property type="entry name" value="GP_PDE"/>
    <property type="match status" value="1"/>
</dbReference>
<organism evidence="2 3">
    <name type="scientific">Microlunatus soli</name>
    <dbReference type="NCBI Taxonomy" id="630515"/>
    <lineage>
        <taxon>Bacteria</taxon>
        <taxon>Bacillati</taxon>
        <taxon>Actinomycetota</taxon>
        <taxon>Actinomycetes</taxon>
        <taxon>Propionibacteriales</taxon>
        <taxon>Propionibacteriaceae</taxon>
        <taxon>Microlunatus</taxon>
    </lineage>
</organism>
<dbReference type="Gene3D" id="3.20.20.190">
    <property type="entry name" value="Phosphatidylinositol (PI) phosphodiesterase"/>
    <property type="match status" value="1"/>
</dbReference>
<accession>A0A1H1Y8M2</accession>
<dbReference type="GO" id="GO:0008081">
    <property type="term" value="F:phosphoric diester hydrolase activity"/>
    <property type="evidence" value="ECO:0007669"/>
    <property type="project" value="InterPro"/>
</dbReference>
<name>A0A1H1Y8M2_9ACTN</name>
<dbReference type="PANTHER" id="PTHR46211:SF1">
    <property type="entry name" value="GLYCEROPHOSPHODIESTER PHOSPHODIESTERASE, CYTOPLASMIC"/>
    <property type="match status" value="1"/>
</dbReference>
<dbReference type="SUPFAM" id="SSF51695">
    <property type="entry name" value="PLC-like phosphodiesterases"/>
    <property type="match status" value="1"/>
</dbReference>
<feature type="domain" description="GP-PDE" evidence="1">
    <location>
        <begin position="10"/>
        <end position="234"/>
    </location>
</feature>
<dbReference type="PANTHER" id="PTHR46211">
    <property type="entry name" value="GLYCEROPHOSPHORYL DIESTER PHOSPHODIESTERASE"/>
    <property type="match status" value="1"/>
</dbReference>
<evidence type="ECO:0000313" key="2">
    <source>
        <dbReference type="EMBL" id="SDT17724.1"/>
    </source>
</evidence>
<protein>
    <submittedName>
        <fullName evidence="2">Glycerophosphoryl diester phosphodiesterase</fullName>
    </submittedName>
</protein>
<dbReference type="AlphaFoldDB" id="A0A1H1Y8M2"/>
<dbReference type="Proteomes" id="UP000199103">
    <property type="component" value="Chromosome I"/>
</dbReference>
<reference evidence="2 3" key="1">
    <citation type="submission" date="2016-10" db="EMBL/GenBank/DDBJ databases">
        <authorList>
            <person name="de Groot N.N."/>
        </authorList>
    </citation>
    <scope>NUCLEOTIDE SEQUENCE [LARGE SCALE GENOMIC DNA]</scope>
    <source>
        <strain evidence="2 3">DSM 21800</strain>
    </source>
</reference>
<dbReference type="EMBL" id="LT629772">
    <property type="protein sequence ID" value="SDT17724.1"/>
    <property type="molecule type" value="Genomic_DNA"/>
</dbReference>
<dbReference type="GO" id="GO:0006629">
    <property type="term" value="P:lipid metabolic process"/>
    <property type="evidence" value="ECO:0007669"/>
    <property type="project" value="InterPro"/>
</dbReference>
<evidence type="ECO:0000313" key="3">
    <source>
        <dbReference type="Proteomes" id="UP000199103"/>
    </source>
</evidence>
<dbReference type="InterPro" id="IPR017946">
    <property type="entry name" value="PLC-like_Pdiesterase_TIM-brl"/>
</dbReference>
<gene>
    <name evidence="2" type="ORF">SAMN04489812_4449</name>
</gene>